<evidence type="ECO:0000313" key="8">
    <source>
        <dbReference type="Proteomes" id="UP000237846"/>
    </source>
</evidence>
<keyword evidence="3 5" id="KW-1133">Transmembrane helix</keyword>
<dbReference type="Proteomes" id="UP000237846">
    <property type="component" value="Unassembled WGS sequence"/>
</dbReference>
<gene>
    <name evidence="7" type="ORF">CLV72_102653</name>
</gene>
<dbReference type="PROSITE" id="PS50850">
    <property type="entry name" value="MFS"/>
    <property type="match status" value="1"/>
</dbReference>
<dbReference type="CDD" id="cd17324">
    <property type="entry name" value="MFS_NepI_like"/>
    <property type="match status" value="1"/>
</dbReference>
<feature type="transmembrane region" description="Helical" evidence="5">
    <location>
        <begin position="371"/>
        <end position="391"/>
    </location>
</feature>
<feature type="transmembrane region" description="Helical" evidence="5">
    <location>
        <begin position="224"/>
        <end position="244"/>
    </location>
</feature>
<feature type="transmembrane region" description="Helical" evidence="5">
    <location>
        <begin position="256"/>
        <end position="274"/>
    </location>
</feature>
<dbReference type="InterPro" id="IPR011701">
    <property type="entry name" value="MFS"/>
</dbReference>
<feature type="transmembrane region" description="Helical" evidence="5">
    <location>
        <begin position="345"/>
        <end position="365"/>
    </location>
</feature>
<accession>A0A2T0QAZ5</accession>
<evidence type="ECO:0000256" key="3">
    <source>
        <dbReference type="ARBA" id="ARBA00022989"/>
    </source>
</evidence>
<keyword evidence="4 5" id="KW-0472">Membrane</keyword>
<dbReference type="InterPro" id="IPR020846">
    <property type="entry name" value="MFS_dom"/>
</dbReference>
<reference evidence="7 8" key="1">
    <citation type="submission" date="2018-03" db="EMBL/GenBank/DDBJ databases">
        <title>Genomic Encyclopedia of Archaeal and Bacterial Type Strains, Phase II (KMG-II): from individual species to whole genera.</title>
        <authorList>
            <person name="Goeker M."/>
        </authorList>
    </citation>
    <scope>NUCLEOTIDE SEQUENCE [LARGE SCALE GENOMIC DNA]</scope>
    <source>
        <strain evidence="7 8">DSM 45601</strain>
    </source>
</reference>
<dbReference type="Pfam" id="PF07690">
    <property type="entry name" value="MFS_1"/>
    <property type="match status" value="1"/>
</dbReference>
<dbReference type="RefSeq" id="WP_211302789.1">
    <property type="nucleotide sequence ID" value="NZ_PVZC01000002.1"/>
</dbReference>
<dbReference type="PANTHER" id="PTHR42910:SF1">
    <property type="entry name" value="MAJOR FACILITATOR SUPERFAMILY (MFS) PROFILE DOMAIN-CONTAINING PROTEIN"/>
    <property type="match status" value="1"/>
</dbReference>
<dbReference type="InterPro" id="IPR036259">
    <property type="entry name" value="MFS_trans_sf"/>
</dbReference>
<keyword evidence="2 5" id="KW-0812">Transmembrane</keyword>
<feature type="transmembrane region" description="Helical" evidence="5">
    <location>
        <begin position="141"/>
        <end position="163"/>
    </location>
</feature>
<name>A0A2T0QAZ5_9ACTN</name>
<dbReference type="EMBL" id="PVZC01000002">
    <property type="protein sequence ID" value="PRY01017.1"/>
    <property type="molecule type" value="Genomic_DNA"/>
</dbReference>
<feature type="domain" description="Major facilitator superfamily (MFS) profile" evidence="6">
    <location>
        <begin position="15"/>
        <end position="407"/>
    </location>
</feature>
<evidence type="ECO:0000256" key="2">
    <source>
        <dbReference type="ARBA" id="ARBA00022692"/>
    </source>
</evidence>
<feature type="transmembrane region" description="Helical" evidence="5">
    <location>
        <begin position="53"/>
        <end position="72"/>
    </location>
</feature>
<organism evidence="7 8">
    <name type="scientific">Allonocardiopsis opalescens</name>
    <dbReference type="NCBI Taxonomy" id="1144618"/>
    <lineage>
        <taxon>Bacteria</taxon>
        <taxon>Bacillati</taxon>
        <taxon>Actinomycetota</taxon>
        <taxon>Actinomycetes</taxon>
        <taxon>Streptosporangiales</taxon>
        <taxon>Allonocardiopsis</taxon>
    </lineage>
</organism>
<feature type="transmembrane region" description="Helical" evidence="5">
    <location>
        <begin position="108"/>
        <end position="129"/>
    </location>
</feature>
<sequence>MESQTADEVAAPNVSPWVVGTMAFATGAVIANLYYAQPLVDTLARVFQADSDAIGLTITVTQIGYALGLALLVPLGDLIERRKLLAALLAAATLGMAAMALAPSLIVFGAAAAVVGLTSVAVQVIVPFAHVLAAKGQQGRVVSTVMSGLLMGILLSRTVAGLVAEAFGWQAVFGLGAVLTALIAVVLWRALPTVAPTVTMRYPALLGSVLRLVREEPVLRLRMLYGALTFSTFSVFWTSAGFLLAGDPYNWNEAQIGLFALFGVAGALAAKFAGGLADRGWVHLTTGAYLLITALSYLLIGWGAVSVVALAIGVLLMDMGVQGTHINNQSLIFALRPDARSRLNTAYMVSYFISAAVGSALSAVVYVAYDWIGVAVLGGLFPALACVVWAVEHFSRSRREAAAATGS</sequence>
<dbReference type="Gene3D" id="1.20.1250.20">
    <property type="entry name" value="MFS general substrate transporter like domains"/>
    <property type="match status" value="1"/>
</dbReference>
<dbReference type="AlphaFoldDB" id="A0A2T0QAZ5"/>
<evidence type="ECO:0000313" key="7">
    <source>
        <dbReference type="EMBL" id="PRY01017.1"/>
    </source>
</evidence>
<feature type="transmembrane region" description="Helical" evidence="5">
    <location>
        <begin position="84"/>
        <end position="102"/>
    </location>
</feature>
<evidence type="ECO:0000259" key="6">
    <source>
        <dbReference type="PROSITE" id="PS50850"/>
    </source>
</evidence>
<protein>
    <submittedName>
        <fullName evidence="7">Putative MFS family arabinose efflux permease</fullName>
    </submittedName>
</protein>
<dbReference type="GO" id="GO:0022857">
    <property type="term" value="F:transmembrane transporter activity"/>
    <property type="evidence" value="ECO:0007669"/>
    <property type="project" value="InterPro"/>
</dbReference>
<comment type="caution">
    <text evidence="7">The sequence shown here is derived from an EMBL/GenBank/DDBJ whole genome shotgun (WGS) entry which is preliminary data.</text>
</comment>
<dbReference type="PANTHER" id="PTHR42910">
    <property type="entry name" value="TRANSPORTER SCO4007-RELATED"/>
    <property type="match status" value="1"/>
</dbReference>
<feature type="transmembrane region" description="Helical" evidence="5">
    <location>
        <begin position="169"/>
        <end position="191"/>
    </location>
</feature>
<evidence type="ECO:0000256" key="1">
    <source>
        <dbReference type="ARBA" id="ARBA00004651"/>
    </source>
</evidence>
<comment type="subcellular location">
    <subcellularLocation>
        <location evidence="1">Cell membrane</location>
        <topology evidence="1">Multi-pass membrane protein</topology>
    </subcellularLocation>
</comment>
<evidence type="ECO:0000256" key="5">
    <source>
        <dbReference type="SAM" id="Phobius"/>
    </source>
</evidence>
<proteinExistence type="predicted"/>
<dbReference type="SUPFAM" id="SSF103473">
    <property type="entry name" value="MFS general substrate transporter"/>
    <property type="match status" value="1"/>
</dbReference>
<evidence type="ECO:0000256" key="4">
    <source>
        <dbReference type="ARBA" id="ARBA00023136"/>
    </source>
</evidence>
<dbReference type="GO" id="GO:0005886">
    <property type="term" value="C:plasma membrane"/>
    <property type="evidence" value="ECO:0007669"/>
    <property type="project" value="UniProtKB-SubCell"/>
</dbReference>
<keyword evidence="8" id="KW-1185">Reference proteome</keyword>